<dbReference type="PANTHER" id="PTHR12210">
    <property type="entry name" value="DULLARD PROTEIN PHOSPHATASE"/>
    <property type="match status" value="1"/>
</dbReference>
<dbReference type="SUPFAM" id="SSF56784">
    <property type="entry name" value="HAD-like"/>
    <property type="match status" value="1"/>
</dbReference>
<dbReference type="FunFam" id="3.40.50.1000:FF:000093">
    <property type="entry name" value="NLI interacting factor-like phosphatase family protein"/>
    <property type="match status" value="1"/>
</dbReference>
<dbReference type="InterPro" id="IPR004274">
    <property type="entry name" value="FCP1_dom"/>
</dbReference>
<sequence length="332" mass="38031">MKTHPLVNHNQINPIIASKILKPTKPRIILKVKQLSQTPAARRVLLRIKPPSLPQPALTTSVKSCQDSSTLLPQNKTLILLDDDDTLNHSVCYPTFAIPPFISSDFQCEYDIRNHLLPPPNCDSAGYFSTLLPPNSLNQKTVVLDMDETLIHSTLFRDTSMAITPPKNYDFLVTFGQEVAYVTKRPFVDEFLQYLNQKNFEVVIFTASSKEYASPVLDRLDPNGFILHRLYRNSRKLVDGKHVKDLSNLGRDLKNVVIVDDRPRSYMLQPENGIPIKRFIDDLQDAELKKLMDSFFRSCDQYEDIRDAVKHYQGLSLKLRLKYRCNMLNVGV</sequence>
<dbReference type="NCBIfam" id="TIGR02251">
    <property type="entry name" value="HIF-SF_euk"/>
    <property type="match status" value="1"/>
</dbReference>
<dbReference type="EMBL" id="PKPP01004268">
    <property type="protein sequence ID" value="PWA65214.1"/>
    <property type="molecule type" value="Genomic_DNA"/>
</dbReference>
<dbReference type="InterPro" id="IPR036412">
    <property type="entry name" value="HAD-like_sf"/>
</dbReference>
<reference evidence="2 3" key="1">
    <citation type="journal article" date="2018" name="Mol. Plant">
        <title>The genome of Artemisia annua provides insight into the evolution of Asteraceae family and artemisinin biosynthesis.</title>
        <authorList>
            <person name="Shen Q."/>
            <person name="Zhang L."/>
            <person name="Liao Z."/>
            <person name="Wang S."/>
            <person name="Yan T."/>
            <person name="Shi P."/>
            <person name="Liu M."/>
            <person name="Fu X."/>
            <person name="Pan Q."/>
            <person name="Wang Y."/>
            <person name="Lv Z."/>
            <person name="Lu X."/>
            <person name="Zhang F."/>
            <person name="Jiang W."/>
            <person name="Ma Y."/>
            <person name="Chen M."/>
            <person name="Hao X."/>
            <person name="Li L."/>
            <person name="Tang Y."/>
            <person name="Lv G."/>
            <person name="Zhou Y."/>
            <person name="Sun X."/>
            <person name="Brodelius P.E."/>
            <person name="Rose J.K.C."/>
            <person name="Tang K."/>
        </authorList>
    </citation>
    <scope>NUCLEOTIDE SEQUENCE [LARGE SCALE GENOMIC DNA]</scope>
    <source>
        <strain evidence="3">cv. Huhao1</strain>
        <tissue evidence="2">Leaf</tissue>
    </source>
</reference>
<dbReference type="CDD" id="cd07521">
    <property type="entry name" value="HAD_FCP1-like"/>
    <property type="match status" value="1"/>
</dbReference>
<accession>A0A2U1MVJ3</accession>
<dbReference type="OrthoDB" id="277011at2759"/>
<feature type="domain" description="FCP1 homology" evidence="1">
    <location>
        <begin position="135"/>
        <end position="298"/>
    </location>
</feature>
<evidence type="ECO:0000313" key="3">
    <source>
        <dbReference type="Proteomes" id="UP000245207"/>
    </source>
</evidence>
<dbReference type="Proteomes" id="UP000245207">
    <property type="component" value="Unassembled WGS sequence"/>
</dbReference>
<dbReference type="SMART" id="SM00577">
    <property type="entry name" value="CPDc"/>
    <property type="match status" value="1"/>
</dbReference>
<dbReference type="GO" id="GO:0016791">
    <property type="term" value="F:phosphatase activity"/>
    <property type="evidence" value="ECO:0007669"/>
    <property type="project" value="InterPro"/>
</dbReference>
<protein>
    <submittedName>
        <fullName evidence="2">Dullard phosphatase domain, eukaryotic</fullName>
    </submittedName>
</protein>
<dbReference type="InterPro" id="IPR011948">
    <property type="entry name" value="Dullard_phosphatase"/>
</dbReference>
<dbReference type="Pfam" id="PF03031">
    <property type="entry name" value="NIF"/>
    <property type="match status" value="1"/>
</dbReference>
<dbReference type="PROSITE" id="PS50969">
    <property type="entry name" value="FCP1"/>
    <property type="match status" value="1"/>
</dbReference>
<evidence type="ECO:0000259" key="1">
    <source>
        <dbReference type="PROSITE" id="PS50969"/>
    </source>
</evidence>
<keyword evidence="3" id="KW-1185">Reference proteome</keyword>
<dbReference type="AlphaFoldDB" id="A0A2U1MVJ3"/>
<dbReference type="InterPro" id="IPR050365">
    <property type="entry name" value="TIM50"/>
</dbReference>
<organism evidence="2 3">
    <name type="scientific">Artemisia annua</name>
    <name type="common">Sweet wormwood</name>
    <dbReference type="NCBI Taxonomy" id="35608"/>
    <lineage>
        <taxon>Eukaryota</taxon>
        <taxon>Viridiplantae</taxon>
        <taxon>Streptophyta</taxon>
        <taxon>Embryophyta</taxon>
        <taxon>Tracheophyta</taxon>
        <taxon>Spermatophyta</taxon>
        <taxon>Magnoliopsida</taxon>
        <taxon>eudicotyledons</taxon>
        <taxon>Gunneridae</taxon>
        <taxon>Pentapetalae</taxon>
        <taxon>asterids</taxon>
        <taxon>campanulids</taxon>
        <taxon>Asterales</taxon>
        <taxon>Asteraceae</taxon>
        <taxon>Asteroideae</taxon>
        <taxon>Anthemideae</taxon>
        <taxon>Artemisiinae</taxon>
        <taxon>Artemisia</taxon>
    </lineage>
</organism>
<comment type="caution">
    <text evidence="2">The sequence shown here is derived from an EMBL/GenBank/DDBJ whole genome shotgun (WGS) entry which is preliminary data.</text>
</comment>
<dbReference type="STRING" id="35608.A0A2U1MVJ3"/>
<name>A0A2U1MVJ3_ARTAN</name>
<gene>
    <name evidence="2" type="ORF">CTI12_AA337790</name>
</gene>
<dbReference type="InterPro" id="IPR023214">
    <property type="entry name" value="HAD_sf"/>
</dbReference>
<dbReference type="Gene3D" id="3.40.50.1000">
    <property type="entry name" value="HAD superfamily/HAD-like"/>
    <property type="match status" value="1"/>
</dbReference>
<evidence type="ECO:0000313" key="2">
    <source>
        <dbReference type="EMBL" id="PWA65214.1"/>
    </source>
</evidence>
<proteinExistence type="predicted"/>